<keyword evidence="8" id="KW-1185">Reference proteome</keyword>
<evidence type="ECO:0000256" key="3">
    <source>
        <dbReference type="ARBA" id="ARBA00023235"/>
    </source>
</evidence>
<accession>A0A512DAS5</accession>
<dbReference type="RefSeq" id="WP_146901733.1">
    <property type="nucleotide sequence ID" value="NZ_BAAARM010000002.1"/>
</dbReference>
<dbReference type="InterPro" id="IPR011013">
    <property type="entry name" value="Gal_mutarotase_sf_dom"/>
</dbReference>
<dbReference type="GO" id="GO:0005975">
    <property type="term" value="P:carbohydrate metabolic process"/>
    <property type="evidence" value="ECO:0007669"/>
    <property type="project" value="InterPro"/>
</dbReference>
<feature type="active site" evidence="5">
    <location>
        <position position="297"/>
    </location>
</feature>
<dbReference type="InterPro" id="IPR008183">
    <property type="entry name" value="Aldose_1/G6P_1-epimerase"/>
</dbReference>
<dbReference type="PANTHER" id="PTHR11122:SF13">
    <property type="entry name" value="GLUCOSE-6-PHOSPHATE 1-EPIMERASE"/>
    <property type="match status" value="1"/>
</dbReference>
<reference evidence="7 8" key="1">
    <citation type="submission" date="2019-07" db="EMBL/GenBank/DDBJ databases">
        <title>Whole genome shotgun sequence of Cellulomonas aerilata NBRC 106308.</title>
        <authorList>
            <person name="Hosoyama A."/>
            <person name="Uohara A."/>
            <person name="Ohji S."/>
            <person name="Ichikawa N."/>
        </authorList>
    </citation>
    <scope>NUCLEOTIDE SEQUENCE [LARGE SCALE GENOMIC DNA]</scope>
    <source>
        <strain evidence="7 8">NBRC 106308</strain>
    </source>
</reference>
<evidence type="ECO:0000256" key="4">
    <source>
        <dbReference type="PIRNR" id="PIRNR016020"/>
    </source>
</evidence>
<evidence type="ECO:0000313" key="8">
    <source>
        <dbReference type="Proteomes" id="UP000321181"/>
    </source>
</evidence>
<proteinExistence type="inferred from homology"/>
<dbReference type="EC" id="5.1.3.15" evidence="4"/>
<feature type="compositionally biased region" description="Gly residues" evidence="6">
    <location>
        <begin position="10"/>
        <end position="24"/>
    </location>
</feature>
<evidence type="ECO:0000256" key="1">
    <source>
        <dbReference type="ARBA" id="ARBA00001096"/>
    </source>
</evidence>
<evidence type="ECO:0000256" key="2">
    <source>
        <dbReference type="ARBA" id="ARBA00005866"/>
    </source>
</evidence>
<keyword evidence="3 4" id="KW-0413">Isomerase</keyword>
<name>A0A512DAS5_9CELL</name>
<dbReference type="GO" id="GO:0030246">
    <property type="term" value="F:carbohydrate binding"/>
    <property type="evidence" value="ECO:0007669"/>
    <property type="project" value="UniProtKB-UniRule"/>
</dbReference>
<feature type="region of interest" description="Disordered" evidence="6">
    <location>
        <begin position="1"/>
        <end position="44"/>
    </location>
</feature>
<dbReference type="Gene3D" id="2.70.98.10">
    <property type="match status" value="1"/>
</dbReference>
<organism evidence="7 8">
    <name type="scientific">Cellulomonas aerilata</name>
    <dbReference type="NCBI Taxonomy" id="515326"/>
    <lineage>
        <taxon>Bacteria</taxon>
        <taxon>Bacillati</taxon>
        <taxon>Actinomycetota</taxon>
        <taxon>Actinomycetes</taxon>
        <taxon>Micrococcales</taxon>
        <taxon>Cellulomonadaceae</taxon>
        <taxon>Cellulomonas</taxon>
    </lineage>
</organism>
<dbReference type="EMBL" id="BJYY01000010">
    <property type="protein sequence ID" value="GEO33583.1"/>
    <property type="molecule type" value="Genomic_DNA"/>
</dbReference>
<comment type="similarity">
    <text evidence="2 4">Belongs to the glucose-6-phosphate 1-epimerase family.</text>
</comment>
<comment type="catalytic activity">
    <reaction evidence="1">
        <text>alpha-D-glucose 6-phosphate = beta-D-glucose 6-phosphate</text>
        <dbReference type="Rhea" id="RHEA:16249"/>
        <dbReference type="ChEBI" id="CHEBI:58225"/>
        <dbReference type="ChEBI" id="CHEBI:58247"/>
        <dbReference type="EC" id="5.1.3.15"/>
    </reaction>
</comment>
<dbReference type="PIRSF" id="PIRSF016020">
    <property type="entry name" value="PHexose_mutarotase"/>
    <property type="match status" value="1"/>
</dbReference>
<protein>
    <recommendedName>
        <fullName evidence="4">Putative glucose-6-phosphate 1-epimerase</fullName>
        <ecNumber evidence="4">5.1.3.15</ecNumber>
    </recommendedName>
</protein>
<dbReference type="PANTHER" id="PTHR11122">
    <property type="entry name" value="APOSPORY-ASSOCIATED PROTEIN C-RELATED"/>
    <property type="match status" value="1"/>
</dbReference>
<dbReference type="Pfam" id="PF01263">
    <property type="entry name" value="Aldose_epim"/>
    <property type="match status" value="1"/>
</dbReference>
<dbReference type="Proteomes" id="UP000321181">
    <property type="component" value="Unassembled WGS sequence"/>
</dbReference>
<gene>
    <name evidence="7" type="ORF">CAE01nite_13080</name>
</gene>
<dbReference type="GO" id="GO:0005737">
    <property type="term" value="C:cytoplasm"/>
    <property type="evidence" value="ECO:0007669"/>
    <property type="project" value="TreeGrafter"/>
</dbReference>
<dbReference type="SUPFAM" id="SSF74650">
    <property type="entry name" value="Galactose mutarotase-like"/>
    <property type="match status" value="1"/>
</dbReference>
<dbReference type="InterPro" id="IPR014718">
    <property type="entry name" value="GH-type_carb-bd"/>
</dbReference>
<evidence type="ECO:0000256" key="5">
    <source>
        <dbReference type="PIRSR" id="PIRSR016020-1"/>
    </source>
</evidence>
<dbReference type="AlphaFoldDB" id="A0A512DAS5"/>
<dbReference type="GO" id="GO:0047938">
    <property type="term" value="F:glucose-6-phosphate 1-epimerase activity"/>
    <property type="evidence" value="ECO:0007669"/>
    <property type="project" value="UniProtKB-UniRule"/>
</dbReference>
<dbReference type="CDD" id="cd09020">
    <property type="entry name" value="D-hex-6-P-epi_like"/>
    <property type="match status" value="1"/>
</dbReference>
<sequence>MTSADAGTPAGTGSGTGSPAGSGDGDGRVPSGPPDLPASVVLGPGEGGLDRLTVTAPTGRAEIYLQGAHVTRWHPTDAEDVLFLSARSRFADGTAIRGGVPICFPWFGPHPTDATAPSHGFARVLPWRLLGAREAGDDVVVELGLEDSPQTRAGAWPHPFRATYRVTVGATLRLELEVTGTGTGPVTFEEALHTYLAIGDIRTAVVGGLERTAYRDKVAGGEVVQGASEPVRVTGETDRVYLGTRETAVVEDPAGGRSVVVGKDGSATTVLWNPWAEKAAALADLGDDEWTRMVCVETANTGDDAVTLEPGGSHTMTATLAVRLAGPAA</sequence>
<evidence type="ECO:0000313" key="7">
    <source>
        <dbReference type="EMBL" id="GEO33583.1"/>
    </source>
</evidence>
<dbReference type="InterPro" id="IPR025532">
    <property type="entry name" value="G6P_1-epimerase"/>
</dbReference>
<comment type="caution">
    <text evidence="7">The sequence shown here is derived from an EMBL/GenBank/DDBJ whole genome shotgun (WGS) entry which is preliminary data.</text>
</comment>
<evidence type="ECO:0000256" key="6">
    <source>
        <dbReference type="SAM" id="MobiDB-lite"/>
    </source>
</evidence>
<dbReference type="OrthoDB" id="9790727at2"/>
<feature type="active site" evidence="5">
    <location>
        <position position="193"/>
    </location>
</feature>